<reference evidence="2" key="1">
    <citation type="submission" date="2022-01" db="EMBL/GenBank/DDBJ databases">
        <authorList>
            <person name="King R."/>
        </authorList>
    </citation>
    <scope>NUCLEOTIDE SEQUENCE</scope>
</reference>
<evidence type="ECO:0000313" key="2">
    <source>
        <dbReference type="EMBL" id="CAG9811448.1"/>
    </source>
</evidence>
<feature type="chain" id="PRO_5040313508" evidence="1">
    <location>
        <begin position="24"/>
        <end position="789"/>
    </location>
</feature>
<keyword evidence="1" id="KW-0732">Signal</keyword>
<feature type="signal peptide" evidence="1">
    <location>
        <begin position="1"/>
        <end position="23"/>
    </location>
</feature>
<protein>
    <submittedName>
        <fullName evidence="2">Uncharacterized protein</fullName>
    </submittedName>
</protein>
<sequence length="789" mass="92530">MFSIFLDVQILLMLFAIIDRTSSFIMKPSIANKNEDIKGCTTSFKELKSKELAVNYCEKTTDLSLDSFTSYLTENSSYFIITIELNILNENLKTRLKKVIHEKVPHPVILIIYSRSDKKKQYYVKDSRKPKKYKQDYIENFINEIESFDSKINDFEFQVFHSNTLNDAIKNDCDFCIRIAMLKDERFLIYSKLNNIEENYDLTCNSYCFKALLDLPYNFNFNESHAGLYNSSFKNYIDEIREAAKEAILKTQYHVEINFKFDEITALAWKEAEYQIFEFLIRNDFPYPKNFLQSRKNGFNNEIKTNQYVQNLENYIIAIEAFHRDIKDGNLDKVEQFIASDRHLVFARNLDNKSALKTASDIDNDETFAYIKSNGLSFATYQELDDYFQPLKFIPMEDDRKFKIFYFNRKFSTSIIENDSVKKLLHKSKYIYDHHIHTQKDIEDCIEQAYIKINQTFPDLLTVVSYSTDVEIIFDFINSDIIDLIPTYKSLGVTFYEIKIIVIGAKNLLINSQIKSNKALGTVAELIARVPSILLTNRHNQVYIENVKTTFKDLFLFYYNYVLPDMQDYIQQIDTKEKVKELNIWLDLIAQLKADKSIDVNATDVSDIKSYLNEKFKKDYKIFTKFNSKSVILKLYYELEQSKNIAVFMPISFLQRENFELFMYKIFTFPVDVSLILHSSTKVDVKVLIKKFGLSTLRKIFVIQEIPELINQIESTERATTTEVNLTTESLMSTHATTATIETENPDLTENTELTEPTTELTMLTEPAHEPDHEADQATDQFKVTRFWK</sequence>
<name>A0A9N9S8P4_9DIPT</name>
<proteinExistence type="predicted"/>
<evidence type="ECO:0000313" key="3">
    <source>
        <dbReference type="Proteomes" id="UP001153620"/>
    </source>
</evidence>
<evidence type="ECO:0000256" key="1">
    <source>
        <dbReference type="SAM" id="SignalP"/>
    </source>
</evidence>
<dbReference type="Proteomes" id="UP001153620">
    <property type="component" value="Chromosome 4"/>
</dbReference>
<accession>A0A9N9S8P4</accession>
<dbReference type="AlphaFoldDB" id="A0A9N9S8P4"/>
<organism evidence="2 3">
    <name type="scientific">Chironomus riparius</name>
    <dbReference type="NCBI Taxonomy" id="315576"/>
    <lineage>
        <taxon>Eukaryota</taxon>
        <taxon>Metazoa</taxon>
        <taxon>Ecdysozoa</taxon>
        <taxon>Arthropoda</taxon>
        <taxon>Hexapoda</taxon>
        <taxon>Insecta</taxon>
        <taxon>Pterygota</taxon>
        <taxon>Neoptera</taxon>
        <taxon>Endopterygota</taxon>
        <taxon>Diptera</taxon>
        <taxon>Nematocera</taxon>
        <taxon>Chironomoidea</taxon>
        <taxon>Chironomidae</taxon>
        <taxon>Chironominae</taxon>
        <taxon>Chironomus</taxon>
    </lineage>
</organism>
<dbReference type="EMBL" id="OU895880">
    <property type="protein sequence ID" value="CAG9811448.1"/>
    <property type="molecule type" value="Genomic_DNA"/>
</dbReference>
<gene>
    <name evidence="2" type="ORF">CHIRRI_LOCUS14257</name>
</gene>
<reference evidence="2" key="2">
    <citation type="submission" date="2022-10" db="EMBL/GenBank/DDBJ databases">
        <authorList>
            <consortium name="ENA_rothamsted_submissions"/>
            <consortium name="culmorum"/>
            <person name="King R."/>
        </authorList>
    </citation>
    <scope>NUCLEOTIDE SEQUENCE</scope>
</reference>
<keyword evidence="3" id="KW-1185">Reference proteome</keyword>